<evidence type="ECO:0000259" key="2">
    <source>
        <dbReference type="Pfam" id="PF01636"/>
    </source>
</evidence>
<feature type="domain" description="Aminoglycoside phosphotransferase" evidence="2">
    <location>
        <begin position="332"/>
        <end position="365"/>
    </location>
</feature>
<dbReference type="RefSeq" id="XP_019012295.1">
    <property type="nucleotide sequence ID" value="XM_019154892.1"/>
</dbReference>
<dbReference type="STRING" id="1296096.A0A1B9I6C2"/>
<keyword evidence="5" id="KW-1185">Reference proteome</keyword>
<reference evidence="4" key="4">
    <citation type="submission" date="2024-02" db="EMBL/GenBank/DDBJ databases">
        <title>Comparative genomics of Cryptococcus and Kwoniella reveals pathogenesis evolution and contrasting modes of karyotype evolution via chromosome fusion or intercentromeric recombination.</title>
        <authorList>
            <person name="Coelho M.A."/>
            <person name="David-Palma M."/>
            <person name="Shea T."/>
            <person name="Bowers K."/>
            <person name="McGinley-Smith S."/>
            <person name="Mohammad A.W."/>
            <person name="Gnirke A."/>
            <person name="Yurkov A.M."/>
            <person name="Nowrousian M."/>
            <person name="Sun S."/>
            <person name="Cuomo C.A."/>
            <person name="Heitman J."/>
        </authorList>
    </citation>
    <scope>NUCLEOTIDE SEQUENCE</scope>
    <source>
        <strain evidence="4">CBS 10737</strain>
    </source>
</reference>
<dbReference type="GeneID" id="30171511"/>
<dbReference type="OrthoDB" id="2564497at2759"/>
<proteinExistence type="predicted"/>
<dbReference type="InterPro" id="IPR051678">
    <property type="entry name" value="AGP_Transferase"/>
</dbReference>
<dbReference type="AlphaFoldDB" id="A0A1B9I6C2"/>
<protein>
    <recommendedName>
        <fullName evidence="2">Aminoglycoside phosphotransferase domain-containing protein</fullName>
    </recommendedName>
</protein>
<reference evidence="4" key="2">
    <citation type="submission" date="2013-07" db="EMBL/GenBank/DDBJ databases">
        <authorList>
            <consortium name="The Broad Institute Genome Sequencing Platform"/>
            <person name="Cuomo C."/>
            <person name="Litvintseva A."/>
            <person name="Chen Y."/>
            <person name="Heitman J."/>
            <person name="Sun S."/>
            <person name="Springer D."/>
            <person name="Dromer F."/>
            <person name="Young S.K."/>
            <person name="Zeng Q."/>
            <person name="Gargeya S."/>
            <person name="Fitzgerald M."/>
            <person name="Abouelleil A."/>
            <person name="Alvarado L."/>
            <person name="Berlin A.M."/>
            <person name="Chapman S.B."/>
            <person name="Dewar J."/>
            <person name="Goldberg J."/>
            <person name="Griggs A."/>
            <person name="Gujja S."/>
            <person name="Hansen M."/>
            <person name="Howarth C."/>
            <person name="Imamovic A."/>
            <person name="Larimer J."/>
            <person name="McCowan C."/>
            <person name="Murphy C."/>
            <person name="Pearson M."/>
            <person name="Priest M."/>
            <person name="Roberts A."/>
            <person name="Saif S."/>
            <person name="Shea T."/>
            <person name="Sykes S."/>
            <person name="Wortman J."/>
            <person name="Nusbaum C."/>
            <person name="Birren B."/>
        </authorList>
    </citation>
    <scope>NUCLEOTIDE SEQUENCE</scope>
    <source>
        <strain evidence="4">CBS 10737</strain>
    </source>
</reference>
<dbReference type="SUPFAM" id="SSF56112">
    <property type="entry name" value="Protein kinase-like (PK-like)"/>
    <property type="match status" value="1"/>
</dbReference>
<reference evidence="3" key="3">
    <citation type="submission" date="2016-07" db="EMBL/GenBank/DDBJ databases">
        <title>Evolution of pathogenesis and genome organization in the Tremellales.</title>
        <authorList>
            <person name="Cuomo C."/>
            <person name="Litvintseva A."/>
            <person name="Heitman J."/>
            <person name="Chen Y."/>
            <person name="Sun S."/>
            <person name="Springer D."/>
            <person name="Dromer F."/>
            <person name="Young S."/>
            <person name="Zeng Q."/>
            <person name="Chapman S."/>
            <person name="Gujja S."/>
            <person name="Saif S."/>
            <person name="Birren B."/>
        </authorList>
    </citation>
    <scope>NUCLEOTIDE SEQUENCE</scope>
    <source>
        <strain evidence="3">CBS 10737</strain>
    </source>
</reference>
<dbReference type="Pfam" id="PF01636">
    <property type="entry name" value="APH"/>
    <property type="match status" value="1"/>
</dbReference>
<evidence type="ECO:0000256" key="1">
    <source>
        <dbReference type="SAM" id="MobiDB-lite"/>
    </source>
</evidence>
<dbReference type="EMBL" id="CP144521">
    <property type="protein sequence ID" value="WWC68851.1"/>
    <property type="molecule type" value="Genomic_DNA"/>
</dbReference>
<dbReference type="InterPro" id="IPR002575">
    <property type="entry name" value="Aminoglycoside_PTrfase"/>
</dbReference>
<sequence>MQSPTPMVEMESEQPFKYDYAKCDLDYCDNYALHMQNACYVCGGTYCFEHVEDTHHHICFTDPPEQKIYKSGDMFSWRFDVPEILKLIDYDAVVEEVEGLRPGHKCIEIIKPRMHRSFIRMVGSFNFHIAIYFDDGVKWVMRIRRTSARHQPELAISHCHSSELATLKALEDAGVKIPKSYERPNNSKVSKYLLYLYQDLIEGSRTWDIFPISYNDDSLTPAGTRFIQDYAAWMISLEKIVSHGSVGSFCFSGNDKQIVVGPHIDHIMNLNLDFPYYAGPFDTAKERWIYIIESRMKLILDKREVSPSQELLQYLIMLEMRELVYGCAEFDHGPWYLKHYDLHQGNFIVDGDSGEMKAIIDWEWASFTCKEEAFAAPPWFSKEETDDHIGNKAEELIKAYENLGRQDLAEFVRNGDKFKRLDNVLLHSVKDLNYLNDTRRAFFQLPGDQPEDTPTTIEQWMEMRITRYIDIDQGLRVIFERRPSTKVPQLRRRSSFIREKLAKEQEQERKKINEQVDPADYHLPDSDDET</sequence>
<gene>
    <name evidence="3" type="ORF">I206_03142</name>
    <name evidence="4" type="ORF">I206_102787</name>
</gene>
<evidence type="ECO:0000313" key="5">
    <source>
        <dbReference type="Proteomes" id="UP000094020"/>
    </source>
</evidence>
<dbReference type="Gene3D" id="3.90.1200.10">
    <property type="match status" value="1"/>
</dbReference>
<dbReference type="Proteomes" id="UP000094020">
    <property type="component" value="Chromosome 3"/>
</dbReference>
<dbReference type="PANTHER" id="PTHR21310">
    <property type="entry name" value="AMINOGLYCOSIDE PHOSPHOTRANSFERASE-RELATED-RELATED"/>
    <property type="match status" value="1"/>
</dbReference>
<evidence type="ECO:0000313" key="4">
    <source>
        <dbReference type="EMBL" id="WWC68851.1"/>
    </source>
</evidence>
<feature type="region of interest" description="Disordered" evidence="1">
    <location>
        <begin position="498"/>
        <end position="530"/>
    </location>
</feature>
<name>A0A1B9I6C2_9TREE</name>
<dbReference type="EMBL" id="KI894009">
    <property type="protein sequence ID" value="OCF51076.1"/>
    <property type="molecule type" value="Genomic_DNA"/>
</dbReference>
<accession>A0A1B9I6C2</accession>
<dbReference type="KEGG" id="kpin:30171511"/>
<dbReference type="InterPro" id="IPR011009">
    <property type="entry name" value="Kinase-like_dom_sf"/>
</dbReference>
<organism evidence="3">
    <name type="scientific">Kwoniella pini CBS 10737</name>
    <dbReference type="NCBI Taxonomy" id="1296096"/>
    <lineage>
        <taxon>Eukaryota</taxon>
        <taxon>Fungi</taxon>
        <taxon>Dikarya</taxon>
        <taxon>Basidiomycota</taxon>
        <taxon>Agaricomycotina</taxon>
        <taxon>Tremellomycetes</taxon>
        <taxon>Tremellales</taxon>
        <taxon>Cryptococcaceae</taxon>
        <taxon>Kwoniella</taxon>
    </lineage>
</organism>
<dbReference type="PANTHER" id="PTHR21310:SF15">
    <property type="entry name" value="AMINOGLYCOSIDE PHOSPHOTRANSFERASE DOMAIN-CONTAINING PROTEIN"/>
    <property type="match status" value="1"/>
</dbReference>
<reference evidence="3" key="1">
    <citation type="submission" date="2013-07" db="EMBL/GenBank/DDBJ databases">
        <title>The Genome Sequence of Cryptococcus pinus CBS10737.</title>
        <authorList>
            <consortium name="The Broad Institute Genome Sequencing Platform"/>
            <person name="Cuomo C."/>
            <person name="Litvintseva A."/>
            <person name="Chen Y."/>
            <person name="Heitman J."/>
            <person name="Sun S."/>
            <person name="Springer D."/>
            <person name="Dromer F."/>
            <person name="Young S.K."/>
            <person name="Zeng Q."/>
            <person name="Gargeya S."/>
            <person name="Fitzgerald M."/>
            <person name="Abouelleil A."/>
            <person name="Alvarado L."/>
            <person name="Berlin A.M."/>
            <person name="Chapman S.B."/>
            <person name="Dewar J."/>
            <person name="Goldberg J."/>
            <person name="Griggs A."/>
            <person name="Gujja S."/>
            <person name="Hansen M."/>
            <person name="Howarth C."/>
            <person name="Imamovic A."/>
            <person name="Larimer J."/>
            <person name="McCowan C."/>
            <person name="Murphy C."/>
            <person name="Pearson M."/>
            <person name="Priest M."/>
            <person name="Roberts A."/>
            <person name="Saif S."/>
            <person name="Shea T."/>
            <person name="Sykes S."/>
            <person name="Wortman J."/>
            <person name="Nusbaum C."/>
            <person name="Birren B."/>
        </authorList>
    </citation>
    <scope>NUCLEOTIDE SEQUENCE [LARGE SCALE GENOMIC DNA]</scope>
    <source>
        <strain evidence="3">CBS 10737</strain>
    </source>
</reference>
<evidence type="ECO:0000313" key="3">
    <source>
        <dbReference type="EMBL" id="OCF51076.1"/>
    </source>
</evidence>